<dbReference type="SUPFAM" id="SSF74653">
    <property type="entry name" value="TolA/TonB C-terminal domain"/>
    <property type="match status" value="1"/>
</dbReference>
<sequence>MALSLRQTFQATRRIVPCCALCVALWPAAAFAAAGDEATHESDHQEDVLELPEVHVHGLSLNKDQQLGPVPKSTPWPAIPPSLDGKDLDDWMKARMLVSKDAKVTVVILEPAKHRELTQAGMAALKKWTFDPQMKGDDPVDGELTVRIHFRTR</sequence>
<feature type="domain" description="TonB C-terminal" evidence="2">
    <location>
        <begin position="94"/>
        <end position="151"/>
    </location>
</feature>
<proteinExistence type="predicted"/>
<dbReference type="AlphaFoldDB" id="A0A0K2GFV3"/>
<reference evidence="3 4" key="1">
    <citation type="journal article" date="2015" name="Proc. Natl. Acad. Sci. U.S.A.">
        <title>Expanded metabolic versatility of ubiquitous nitrite-oxidizing bacteria from the genus Nitrospira.</title>
        <authorList>
            <person name="Koch H."/>
            <person name="Lucker S."/>
            <person name="Albertsen M."/>
            <person name="Kitzinger K."/>
            <person name="Herbold C."/>
            <person name="Spieck E."/>
            <person name="Nielsen P.H."/>
            <person name="Wagner M."/>
            <person name="Daims H."/>
        </authorList>
    </citation>
    <scope>NUCLEOTIDE SEQUENCE [LARGE SCALE GENOMIC DNA]</scope>
    <source>
        <strain evidence="3 4">NSP M-1</strain>
    </source>
</reference>
<protein>
    <recommendedName>
        <fullName evidence="2">TonB C-terminal domain-containing protein</fullName>
    </recommendedName>
</protein>
<dbReference type="KEGG" id="nmv:NITMOv2_3446"/>
<evidence type="ECO:0000256" key="1">
    <source>
        <dbReference type="SAM" id="SignalP"/>
    </source>
</evidence>
<gene>
    <name evidence="3" type="ORF">NITMOv2_3446</name>
</gene>
<keyword evidence="4" id="KW-1185">Reference proteome</keyword>
<evidence type="ECO:0000259" key="2">
    <source>
        <dbReference type="Pfam" id="PF03544"/>
    </source>
</evidence>
<evidence type="ECO:0000313" key="4">
    <source>
        <dbReference type="Proteomes" id="UP000069205"/>
    </source>
</evidence>
<feature type="signal peptide" evidence="1">
    <location>
        <begin position="1"/>
        <end position="32"/>
    </location>
</feature>
<dbReference type="Gene3D" id="3.30.1150.10">
    <property type="match status" value="1"/>
</dbReference>
<feature type="chain" id="PRO_5005476956" description="TonB C-terminal domain-containing protein" evidence="1">
    <location>
        <begin position="33"/>
        <end position="153"/>
    </location>
</feature>
<organism evidence="3 4">
    <name type="scientific">Nitrospira moscoviensis</name>
    <dbReference type="NCBI Taxonomy" id="42253"/>
    <lineage>
        <taxon>Bacteria</taxon>
        <taxon>Pseudomonadati</taxon>
        <taxon>Nitrospirota</taxon>
        <taxon>Nitrospiria</taxon>
        <taxon>Nitrospirales</taxon>
        <taxon>Nitrospiraceae</taxon>
        <taxon>Nitrospira</taxon>
    </lineage>
</organism>
<dbReference type="EMBL" id="CP011801">
    <property type="protein sequence ID" value="ALA59838.1"/>
    <property type="molecule type" value="Genomic_DNA"/>
</dbReference>
<evidence type="ECO:0000313" key="3">
    <source>
        <dbReference type="EMBL" id="ALA59838.1"/>
    </source>
</evidence>
<dbReference type="Pfam" id="PF03544">
    <property type="entry name" value="TonB_C"/>
    <property type="match status" value="1"/>
</dbReference>
<accession>A0A0K2GFV3</accession>
<dbReference type="GO" id="GO:0055085">
    <property type="term" value="P:transmembrane transport"/>
    <property type="evidence" value="ECO:0007669"/>
    <property type="project" value="InterPro"/>
</dbReference>
<dbReference type="Proteomes" id="UP000069205">
    <property type="component" value="Chromosome"/>
</dbReference>
<dbReference type="STRING" id="42253.NITMOv2_3446"/>
<dbReference type="PATRIC" id="fig|42253.5.peg.3399"/>
<keyword evidence="1" id="KW-0732">Signal</keyword>
<dbReference type="InterPro" id="IPR037682">
    <property type="entry name" value="TonB_C"/>
</dbReference>
<dbReference type="OrthoDB" id="9792439at2"/>
<name>A0A0K2GFV3_NITMO</name>